<organism evidence="2 3">
    <name type="scientific">Setaria italica</name>
    <name type="common">Foxtail millet</name>
    <name type="synonym">Panicum italicum</name>
    <dbReference type="NCBI Taxonomy" id="4555"/>
    <lineage>
        <taxon>Eukaryota</taxon>
        <taxon>Viridiplantae</taxon>
        <taxon>Streptophyta</taxon>
        <taxon>Embryophyta</taxon>
        <taxon>Tracheophyta</taxon>
        <taxon>Spermatophyta</taxon>
        <taxon>Magnoliopsida</taxon>
        <taxon>Liliopsida</taxon>
        <taxon>Poales</taxon>
        <taxon>Poaceae</taxon>
        <taxon>PACMAD clade</taxon>
        <taxon>Panicoideae</taxon>
        <taxon>Panicodae</taxon>
        <taxon>Paniceae</taxon>
        <taxon>Cenchrinae</taxon>
        <taxon>Setaria</taxon>
    </lineage>
</organism>
<dbReference type="EnsemblPlants" id="KQK98684">
    <property type="protein sequence ID" value="KQK98684"/>
    <property type="gene ID" value="SETIT_010445mg"/>
</dbReference>
<reference evidence="2" key="2">
    <citation type="submission" date="2018-08" db="UniProtKB">
        <authorList>
            <consortium name="EnsemblPlants"/>
        </authorList>
    </citation>
    <scope>IDENTIFICATION</scope>
    <source>
        <strain evidence="2">Yugu1</strain>
    </source>
</reference>
<keyword evidence="3" id="KW-1185">Reference proteome</keyword>
<proteinExistence type="predicted"/>
<dbReference type="AlphaFoldDB" id="K3Y8A4"/>
<feature type="compositionally biased region" description="Basic and acidic residues" evidence="1">
    <location>
        <begin position="165"/>
        <end position="188"/>
    </location>
</feature>
<evidence type="ECO:0000256" key="1">
    <source>
        <dbReference type="SAM" id="MobiDB-lite"/>
    </source>
</evidence>
<evidence type="ECO:0000313" key="2">
    <source>
        <dbReference type="EnsemblPlants" id="KQK98684"/>
    </source>
</evidence>
<dbReference type="OMA" id="DETYEME"/>
<feature type="region of interest" description="Disordered" evidence="1">
    <location>
        <begin position="122"/>
        <end position="212"/>
    </location>
</feature>
<dbReference type="HOGENOM" id="CLU_774772_0_0_1"/>
<sequence>MRALTFCKLPSTLVPFNAFFLPSPPVLTHLNYTPPWILSERWPRSGPPMAVGTRRELRSATGHVVERQVEEGQTGSRRVGRERATAAHATCAIGTAGRLHLEAGWRCLGLLLLQRKALVGDVGEGRGDDDDGAGSVERADDVPADHLPLAPREEDGEAGGAGGSRRREEGARERQDLEPSVQRHDGARGRRRLPQSHVGDHAAAAQNADAALPPARVRGDGLEHVAAAPDLQDVGAQRVGALPRDDHRGLGLVLRARRAPAGPAGDHLPVPATAAARAISSWAGRGRPAVVLAERPAVVAVAAAAAIGVVVGGLRLLAGVVVLQLEVGVEVVELVDVARRGGAEVEACHASLLAHVLM</sequence>
<dbReference type="EMBL" id="AGNK02004491">
    <property type="status" value="NOT_ANNOTATED_CDS"/>
    <property type="molecule type" value="Genomic_DNA"/>
</dbReference>
<dbReference type="Gramene" id="KQK98684">
    <property type="protein sequence ID" value="KQK98684"/>
    <property type="gene ID" value="SETIT_010445mg"/>
</dbReference>
<reference evidence="3" key="1">
    <citation type="journal article" date="2012" name="Nat. Biotechnol.">
        <title>Reference genome sequence of the model plant Setaria.</title>
        <authorList>
            <person name="Bennetzen J.L."/>
            <person name="Schmutz J."/>
            <person name="Wang H."/>
            <person name="Percifield R."/>
            <person name="Hawkins J."/>
            <person name="Pontaroli A.C."/>
            <person name="Estep M."/>
            <person name="Feng L."/>
            <person name="Vaughn J.N."/>
            <person name="Grimwood J."/>
            <person name="Jenkins J."/>
            <person name="Barry K."/>
            <person name="Lindquist E."/>
            <person name="Hellsten U."/>
            <person name="Deshpande S."/>
            <person name="Wang X."/>
            <person name="Wu X."/>
            <person name="Mitros T."/>
            <person name="Triplett J."/>
            <person name="Yang X."/>
            <person name="Ye C.Y."/>
            <person name="Mauro-Herrera M."/>
            <person name="Wang L."/>
            <person name="Li P."/>
            <person name="Sharma M."/>
            <person name="Sharma R."/>
            <person name="Ronald P.C."/>
            <person name="Panaud O."/>
            <person name="Kellogg E.A."/>
            <person name="Brutnell T.P."/>
            <person name="Doust A.N."/>
            <person name="Tuskan G.A."/>
            <person name="Rokhsar D."/>
            <person name="Devos K.M."/>
        </authorList>
    </citation>
    <scope>NUCLEOTIDE SEQUENCE [LARGE SCALE GENOMIC DNA]</scope>
    <source>
        <strain evidence="3">cv. Yugu1</strain>
    </source>
</reference>
<dbReference type="InParanoid" id="K3Y8A4"/>
<name>K3Y8A4_SETIT</name>
<accession>K3Y8A4</accession>
<gene>
    <name evidence="2" type="primary">LOC101753056</name>
</gene>
<protein>
    <submittedName>
        <fullName evidence="2">Uncharacterized protein</fullName>
    </submittedName>
</protein>
<dbReference type="Proteomes" id="UP000004995">
    <property type="component" value="Unassembled WGS sequence"/>
</dbReference>
<dbReference type="FunCoup" id="K3Y8A4">
    <property type="interactions" value="4"/>
</dbReference>
<evidence type="ECO:0000313" key="3">
    <source>
        <dbReference type="Proteomes" id="UP000004995"/>
    </source>
</evidence>
<feature type="compositionally biased region" description="Low complexity" evidence="1">
    <location>
        <begin position="202"/>
        <end position="212"/>
    </location>
</feature>